<gene>
    <name evidence="1" type="ORF">R3P38DRAFT_2801920</name>
</gene>
<comment type="caution">
    <text evidence="1">The sequence shown here is derived from an EMBL/GenBank/DDBJ whole genome shotgun (WGS) entry which is preliminary data.</text>
</comment>
<accession>A0AAV9ZVH2</accession>
<dbReference type="AlphaFoldDB" id="A0AAV9ZVH2"/>
<keyword evidence="2" id="KW-1185">Reference proteome</keyword>
<dbReference type="Proteomes" id="UP001362999">
    <property type="component" value="Unassembled WGS sequence"/>
</dbReference>
<sequence>MSATARPFILPAYLKLYNSKEWPLTRHKDILWKETEDGMRMLEANGREAGLADDQIVQLRDNINRALTKAGWQCHESDLAVDLEIDLPFRPVDSTYNTKVDPPVCPISLQCYSSFVTGILLATGDQTAPIPVPVPQIEDGSTGTRLDCSPMLTGLFPGPLVLHHVLKAVIPETDLRFHVVVYEQVQCQGLPQKEFVDRLMLRTSAKQACRGNILIVKQSASDTEFEDLTATEWELSMLLMATKQSVSAFSCLTKDSTEKGTSCYRSHSDENSGWFRSASQLPSDSLEISKNPQFMSAGVEAFLFACDESMPVEVSVYVSAGDETWTVVSVNQSRRRDESVNVMLTALTRRIRVGFQAANGKIFRYR</sequence>
<dbReference type="EMBL" id="JAWWNJ010000107">
    <property type="protein sequence ID" value="KAK6992772.1"/>
    <property type="molecule type" value="Genomic_DNA"/>
</dbReference>
<protein>
    <submittedName>
        <fullName evidence="1">Uncharacterized protein</fullName>
    </submittedName>
</protein>
<organism evidence="1 2">
    <name type="scientific">Favolaschia claudopus</name>
    <dbReference type="NCBI Taxonomy" id="2862362"/>
    <lineage>
        <taxon>Eukaryota</taxon>
        <taxon>Fungi</taxon>
        <taxon>Dikarya</taxon>
        <taxon>Basidiomycota</taxon>
        <taxon>Agaricomycotina</taxon>
        <taxon>Agaricomycetes</taxon>
        <taxon>Agaricomycetidae</taxon>
        <taxon>Agaricales</taxon>
        <taxon>Marasmiineae</taxon>
        <taxon>Mycenaceae</taxon>
        <taxon>Favolaschia</taxon>
    </lineage>
</organism>
<evidence type="ECO:0000313" key="2">
    <source>
        <dbReference type="Proteomes" id="UP001362999"/>
    </source>
</evidence>
<evidence type="ECO:0000313" key="1">
    <source>
        <dbReference type="EMBL" id="KAK6992772.1"/>
    </source>
</evidence>
<proteinExistence type="predicted"/>
<name>A0AAV9ZVH2_9AGAR</name>
<reference evidence="1 2" key="1">
    <citation type="journal article" date="2024" name="J Genomics">
        <title>Draft genome sequencing and assembly of Favolaschia claudopus CIRM-BRFM 2984 isolated from oak limbs.</title>
        <authorList>
            <person name="Navarro D."/>
            <person name="Drula E."/>
            <person name="Chaduli D."/>
            <person name="Cazenave R."/>
            <person name="Ahrendt S."/>
            <person name="Wang J."/>
            <person name="Lipzen A."/>
            <person name="Daum C."/>
            <person name="Barry K."/>
            <person name="Grigoriev I.V."/>
            <person name="Favel A."/>
            <person name="Rosso M.N."/>
            <person name="Martin F."/>
        </authorList>
    </citation>
    <scope>NUCLEOTIDE SEQUENCE [LARGE SCALE GENOMIC DNA]</scope>
    <source>
        <strain evidence="1 2">CIRM-BRFM 2984</strain>
    </source>
</reference>